<name>A0A369PVP1_9SPHI</name>
<keyword evidence="1" id="KW-0472">Membrane</keyword>
<evidence type="ECO:0000256" key="1">
    <source>
        <dbReference type="SAM" id="Phobius"/>
    </source>
</evidence>
<keyword evidence="1" id="KW-1133">Transmembrane helix</keyword>
<comment type="caution">
    <text evidence="2">The sequence shown here is derived from an EMBL/GenBank/DDBJ whole genome shotgun (WGS) entry which is preliminary data.</text>
</comment>
<dbReference type="EMBL" id="QPKV01000016">
    <property type="protein sequence ID" value="RDC54188.1"/>
    <property type="molecule type" value="Genomic_DNA"/>
</dbReference>
<keyword evidence="3" id="KW-1185">Reference proteome</keyword>
<organism evidence="2 3">
    <name type="scientific">Pedobacter chinensis</name>
    <dbReference type="NCBI Taxonomy" id="2282421"/>
    <lineage>
        <taxon>Bacteria</taxon>
        <taxon>Pseudomonadati</taxon>
        <taxon>Bacteroidota</taxon>
        <taxon>Sphingobacteriia</taxon>
        <taxon>Sphingobacteriales</taxon>
        <taxon>Sphingobacteriaceae</taxon>
        <taxon>Pedobacter</taxon>
    </lineage>
</organism>
<proteinExistence type="predicted"/>
<feature type="transmembrane region" description="Helical" evidence="1">
    <location>
        <begin position="108"/>
        <end position="133"/>
    </location>
</feature>
<reference evidence="2 3" key="1">
    <citation type="submission" date="2018-07" db="EMBL/GenBank/DDBJ databases">
        <title>Pedobacter sp. nov., isolated from soil.</title>
        <authorList>
            <person name="Zhou L.Y."/>
            <person name="Du Z.J."/>
        </authorList>
    </citation>
    <scope>NUCLEOTIDE SEQUENCE [LARGE SCALE GENOMIC DNA]</scope>
    <source>
        <strain evidence="2 3">JDX94</strain>
    </source>
</reference>
<keyword evidence="1" id="KW-0812">Transmembrane</keyword>
<feature type="transmembrane region" description="Helical" evidence="1">
    <location>
        <begin position="7"/>
        <end position="23"/>
    </location>
</feature>
<gene>
    <name evidence="2" type="ORF">DU508_22930</name>
</gene>
<sequence length="140" mass="16160">MNFYKLISKTTIFFCVIGLILAIGQNSYVNRIFAICINSLAMFFLIRTLNYPNKNRVVLLIVYAIQIFSLKLGILSYLVTIGLGYIPYFSFENLKHTSDLFTFSTNRIYMPTNLTGIGVNMLSLGIFLFLVFYRYKKESL</sequence>
<feature type="transmembrane region" description="Helical" evidence="1">
    <location>
        <begin position="29"/>
        <end position="46"/>
    </location>
</feature>
<accession>A0A369PVP1</accession>
<evidence type="ECO:0000313" key="3">
    <source>
        <dbReference type="Proteomes" id="UP000253961"/>
    </source>
</evidence>
<feature type="transmembrane region" description="Helical" evidence="1">
    <location>
        <begin position="58"/>
        <end position="88"/>
    </location>
</feature>
<dbReference type="Proteomes" id="UP000253961">
    <property type="component" value="Unassembled WGS sequence"/>
</dbReference>
<evidence type="ECO:0000313" key="2">
    <source>
        <dbReference type="EMBL" id="RDC54188.1"/>
    </source>
</evidence>
<dbReference type="AlphaFoldDB" id="A0A369PVP1"/>
<protein>
    <submittedName>
        <fullName evidence="2">Uncharacterized protein</fullName>
    </submittedName>
</protein>